<comment type="subcellular location">
    <subcellularLocation>
        <location evidence="1">Cytoplasm</location>
        <location evidence="1">Cytoskeleton</location>
        <location evidence="1">Cilium axoneme</location>
    </subcellularLocation>
</comment>
<dbReference type="Proteomes" id="UP001255856">
    <property type="component" value="Unassembled WGS sequence"/>
</dbReference>
<gene>
    <name evidence="3" type="ORF">QBZ16_004299</name>
</gene>
<evidence type="ECO:0000259" key="2">
    <source>
        <dbReference type="Pfam" id="PF00646"/>
    </source>
</evidence>
<evidence type="ECO:0000313" key="3">
    <source>
        <dbReference type="EMBL" id="KAK2077454.1"/>
    </source>
</evidence>
<dbReference type="AlphaFoldDB" id="A0AAD9IHY8"/>
<dbReference type="Gene3D" id="3.80.10.10">
    <property type="entry name" value="Ribonuclease Inhibitor"/>
    <property type="match status" value="2"/>
</dbReference>
<dbReference type="SUPFAM" id="SSF81383">
    <property type="entry name" value="F-box domain"/>
    <property type="match status" value="1"/>
</dbReference>
<comment type="caution">
    <text evidence="3">The sequence shown here is derived from an EMBL/GenBank/DDBJ whole genome shotgun (WGS) entry which is preliminary data.</text>
</comment>
<dbReference type="InterPro" id="IPR001810">
    <property type="entry name" value="F-box_dom"/>
</dbReference>
<organism evidence="3 4">
    <name type="scientific">Prototheca wickerhamii</name>
    <dbReference type="NCBI Taxonomy" id="3111"/>
    <lineage>
        <taxon>Eukaryota</taxon>
        <taxon>Viridiplantae</taxon>
        <taxon>Chlorophyta</taxon>
        <taxon>core chlorophytes</taxon>
        <taxon>Trebouxiophyceae</taxon>
        <taxon>Chlorellales</taxon>
        <taxon>Chlorellaceae</taxon>
        <taxon>Prototheca</taxon>
    </lineage>
</organism>
<dbReference type="PANTHER" id="PTHR13318">
    <property type="entry name" value="PARTNER OF PAIRED, ISOFORM B-RELATED"/>
    <property type="match status" value="1"/>
</dbReference>
<reference evidence="3" key="1">
    <citation type="submission" date="2021-01" db="EMBL/GenBank/DDBJ databases">
        <authorList>
            <person name="Eckstrom K.M.E."/>
        </authorList>
    </citation>
    <scope>NUCLEOTIDE SEQUENCE</scope>
    <source>
        <strain evidence="3">UVCC 0001</strain>
    </source>
</reference>
<evidence type="ECO:0000313" key="4">
    <source>
        <dbReference type="Proteomes" id="UP001255856"/>
    </source>
</evidence>
<dbReference type="PANTHER" id="PTHR13318:SF190">
    <property type="entry name" value="PARTNER OF PAIRED, ISOFORM B"/>
    <property type="match status" value="1"/>
</dbReference>
<accession>A0AAD9IHY8</accession>
<feature type="domain" description="F-box" evidence="2">
    <location>
        <begin position="41"/>
        <end position="78"/>
    </location>
</feature>
<dbReference type="GO" id="GO:0019005">
    <property type="term" value="C:SCF ubiquitin ligase complex"/>
    <property type="evidence" value="ECO:0007669"/>
    <property type="project" value="TreeGrafter"/>
</dbReference>
<protein>
    <recommendedName>
        <fullName evidence="2">F-box domain-containing protein</fullName>
    </recommendedName>
</protein>
<dbReference type="InterPro" id="IPR032675">
    <property type="entry name" value="LRR_dom_sf"/>
</dbReference>
<proteinExistence type="predicted"/>
<dbReference type="Pfam" id="PF00646">
    <property type="entry name" value="F-box"/>
    <property type="match status" value="1"/>
</dbReference>
<evidence type="ECO:0000256" key="1">
    <source>
        <dbReference type="ARBA" id="ARBA00004430"/>
    </source>
</evidence>
<name>A0AAD9IHY8_PROWI</name>
<dbReference type="InterPro" id="IPR036047">
    <property type="entry name" value="F-box-like_dom_sf"/>
</dbReference>
<dbReference type="EMBL" id="JASFZW010000006">
    <property type="protein sequence ID" value="KAK2077454.1"/>
    <property type="molecule type" value="Genomic_DNA"/>
</dbReference>
<dbReference type="GO" id="GO:0005930">
    <property type="term" value="C:axoneme"/>
    <property type="evidence" value="ECO:0007669"/>
    <property type="project" value="UniProtKB-SubCell"/>
</dbReference>
<sequence length="550" mass="59434">MEGLMINFSGLSITFPEVQSKRRTSALELQDAIFLRLDPLANLPEVCVCMVVSFLEDGADVASARLVSRTWRARVDGVLLQLSPRGSPSLELVAGRFPNLCGLMWTPRPAELPSLRGAGRFRRLEVLEICALEAPAHSRVDCALLAPLAGSLRRLWLSRMTLDNAQAIGALGRLQALDLGWCVCEDAAGPLRRSIGSLAGLRELSLPGALAHPDALAQLPCLERLKLDDVAAADGRLMALLAALRCALRSLSLYCADAPDAARTADVAGALRAGAVALRTLRFLDLMGSAHADERVLRVLPDCAPQLESVAFDVNGYPWTATGAGDVPDVAPLALLPRLTDLTLYSLPLTSARVAALAGCRRLERLALPCCWGLEDEALYALRQLPGLRELSLSGHQLSAWGVGGLVRALPRLRQLRISTRDPQKPIDFSGNAHLEHLVLYGDVALDADEADTMFKHLQNLVVFCHFGLRKDDAFCRAIAKHCLKLQELVLELDGPLDAATLAALVQLPRLRTLQLQGAVCDDAGLDAAAKAKFSRVVKSRDHGWWMNAS</sequence>
<keyword evidence="4" id="KW-1185">Reference proteome</keyword>
<dbReference type="GO" id="GO:0031146">
    <property type="term" value="P:SCF-dependent proteasomal ubiquitin-dependent protein catabolic process"/>
    <property type="evidence" value="ECO:0007669"/>
    <property type="project" value="TreeGrafter"/>
</dbReference>
<dbReference type="SUPFAM" id="SSF52047">
    <property type="entry name" value="RNI-like"/>
    <property type="match status" value="1"/>
</dbReference>